<dbReference type="EMBL" id="JBELOE010000200">
    <property type="protein sequence ID" value="MER2492236.1"/>
    <property type="molecule type" value="Genomic_DNA"/>
</dbReference>
<evidence type="ECO:0000256" key="2">
    <source>
        <dbReference type="ARBA" id="ARBA00022694"/>
    </source>
</evidence>
<dbReference type="InterPro" id="IPR016181">
    <property type="entry name" value="Acyl_CoA_acyltransferase"/>
</dbReference>
<protein>
    <submittedName>
        <fullName evidence="9">GNAT family N-acetyltransferase</fullName>
        <ecNumber evidence="9">2.3.1.-</ecNumber>
    </submittedName>
</protein>
<sequence length="699" mass="78856">MPMHIQSTLNFYSTFSAYQKVLTDWGWRSILILQGETNWRSQIANNLIKKQSWSKGLSFSSIQKPPHFQQYLGQEFDYIYIDSDFGLHPDLICALAGTIKVGGLFILTLADDCYSNDNIMQQALPWSTNTTATHSHFNQRLVKLTEQSEQTLYFRQQGNKVSGQWPVLNQIAATHWQKPNGLTLEQQSILNQLKQVASGHFTLSADRGRGKSALLGSVAAYYLQQGKSIIVTAPAKRCLQIFYQWAGSSVNSENLRFQPPDQLQNAELACDLLIVDEAAALPSQLLHNISLACEFVIYATTIHGYEGSGKGFKQHFIKTLNQRTATHNHFQLQRPIRWAPSDHLEQWLNTVFLLDLDCPQPKLKQSKQLAEVAPIPFSIKWLEPADLTNNEQQLKSCFALLMQAHYKTTPNDLKYMLDSPFLKLAAIISASSNILAIVLLSQEGQLPEQLALDCMDGTRRPNGHLTSQIIAAQLGTPEFCKLLGWRIVRIAVQPDMQHSGVGSRLLNWLQEQAIAEKIDFLSASFAASPHVLKFWHKNDYHLVRISTTAEHHSGLHSVLYINAISSSCDNLLDQIKPLALQNYLINLTTRYIHVPSESLWLWAAHLPFSLPPVQKSFVKSFAYANTNFFAAHSALLYYCLQQANDVLTLDTKDMDILASTILRQTPITTVCDQFAFTGQKAMIKYLRQLIDQLILKESS</sequence>
<dbReference type="InterPro" id="IPR038321">
    <property type="entry name" value="TmcA_C_sf"/>
</dbReference>
<feature type="domain" description="TmcA/NAT10 N-terminal" evidence="7">
    <location>
        <begin position="10"/>
        <end position="156"/>
    </location>
</feature>
<dbReference type="Gene3D" id="3.40.50.300">
    <property type="entry name" value="P-loop containing nucleotide triphosphate hydrolases"/>
    <property type="match status" value="1"/>
</dbReference>
<evidence type="ECO:0000256" key="1">
    <source>
        <dbReference type="ARBA" id="ARBA00022679"/>
    </source>
</evidence>
<accession>A0ABV1RHK4</accession>
<dbReference type="Pfam" id="PF13718">
    <property type="entry name" value="GNAT_acetyltr_2"/>
    <property type="match status" value="1"/>
</dbReference>
<dbReference type="InterPro" id="IPR032672">
    <property type="entry name" value="TmcA/NAT10/Kre33"/>
</dbReference>
<dbReference type="Gene3D" id="1.20.120.890">
    <property type="entry name" value="tRNA(Met) cytidine acetyltransferase, tail domain"/>
    <property type="match status" value="1"/>
</dbReference>
<evidence type="ECO:0000313" key="9">
    <source>
        <dbReference type="EMBL" id="MER2492236.1"/>
    </source>
</evidence>
<feature type="domain" description="N-acetyltransferase" evidence="8">
    <location>
        <begin position="398"/>
        <end position="511"/>
    </location>
</feature>
<dbReference type="RefSeq" id="WP_143871808.1">
    <property type="nucleotide sequence ID" value="NZ_CP041660.1"/>
</dbReference>
<dbReference type="EC" id="2.3.1.-" evidence="9"/>
<dbReference type="Gene3D" id="3.40.50.11040">
    <property type="match status" value="1"/>
</dbReference>
<dbReference type="Gene3D" id="3.40.630.30">
    <property type="match status" value="1"/>
</dbReference>
<feature type="domain" description="TcmA/NAT10 helicase" evidence="6">
    <location>
        <begin position="203"/>
        <end position="355"/>
    </location>
</feature>
<dbReference type="Proteomes" id="UP001467690">
    <property type="component" value="Unassembled WGS sequence"/>
</dbReference>
<keyword evidence="10" id="KW-1185">Reference proteome</keyword>
<proteinExistence type="predicted"/>
<dbReference type="SUPFAM" id="SSF55729">
    <property type="entry name" value="Acyl-CoA N-acyltransferases (Nat)"/>
    <property type="match status" value="1"/>
</dbReference>
<keyword evidence="5 9" id="KW-0012">Acyltransferase</keyword>
<dbReference type="SUPFAM" id="SSF52540">
    <property type="entry name" value="P-loop containing nucleoside triphosphate hydrolases"/>
    <property type="match status" value="1"/>
</dbReference>
<dbReference type="CDD" id="cd04301">
    <property type="entry name" value="NAT_SF"/>
    <property type="match status" value="1"/>
</dbReference>
<gene>
    <name evidence="9" type="ORF">ABS311_10110</name>
</gene>
<evidence type="ECO:0000259" key="8">
    <source>
        <dbReference type="Pfam" id="PF13718"/>
    </source>
</evidence>
<reference evidence="9 10" key="1">
    <citation type="submission" date="2024-06" db="EMBL/GenBank/DDBJ databases">
        <authorList>
            <person name="Chen R.Y."/>
        </authorList>
    </citation>
    <scope>NUCLEOTIDE SEQUENCE [LARGE SCALE GENOMIC DNA]</scope>
    <source>
        <strain evidence="9 10">D2</strain>
    </source>
</reference>
<dbReference type="Pfam" id="PF05127">
    <property type="entry name" value="NAT10_TcmA_helicase"/>
    <property type="match status" value="1"/>
</dbReference>
<comment type="caution">
    <text evidence="9">The sequence shown here is derived from an EMBL/GenBank/DDBJ whole genome shotgun (WGS) entry which is preliminary data.</text>
</comment>
<dbReference type="InterPro" id="IPR000182">
    <property type="entry name" value="GNAT_dom"/>
</dbReference>
<evidence type="ECO:0000259" key="6">
    <source>
        <dbReference type="Pfam" id="PF05127"/>
    </source>
</evidence>
<keyword evidence="2" id="KW-0819">tRNA processing</keyword>
<evidence type="ECO:0000259" key="7">
    <source>
        <dbReference type="Pfam" id="PF08351"/>
    </source>
</evidence>
<evidence type="ECO:0000256" key="5">
    <source>
        <dbReference type="ARBA" id="ARBA00023315"/>
    </source>
</evidence>
<evidence type="ECO:0000256" key="4">
    <source>
        <dbReference type="ARBA" id="ARBA00022840"/>
    </source>
</evidence>
<keyword evidence="3" id="KW-0547">Nucleotide-binding</keyword>
<keyword evidence="4" id="KW-0067">ATP-binding</keyword>
<dbReference type="InterPro" id="IPR013562">
    <property type="entry name" value="TmcA/NAT10_N"/>
</dbReference>
<dbReference type="Pfam" id="PF08351">
    <property type="entry name" value="TmcA_N"/>
    <property type="match status" value="1"/>
</dbReference>
<dbReference type="GO" id="GO:0016746">
    <property type="term" value="F:acyltransferase activity"/>
    <property type="evidence" value="ECO:0007669"/>
    <property type="project" value="UniProtKB-KW"/>
</dbReference>
<dbReference type="InterPro" id="IPR027417">
    <property type="entry name" value="P-loop_NTPase"/>
</dbReference>
<keyword evidence="1 9" id="KW-0808">Transferase</keyword>
<evidence type="ECO:0000313" key="10">
    <source>
        <dbReference type="Proteomes" id="UP001467690"/>
    </source>
</evidence>
<organism evidence="9 10">
    <name type="scientific">Catenovulum sediminis</name>
    <dbReference type="NCBI Taxonomy" id="1740262"/>
    <lineage>
        <taxon>Bacteria</taxon>
        <taxon>Pseudomonadati</taxon>
        <taxon>Pseudomonadota</taxon>
        <taxon>Gammaproteobacteria</taxon>
        <taxon>Alteromonadales</taxon>
        <taxon>Alteromonadaceae</taxon>
        <taxon>Catenovulum</taxon>
    </lineage>
</organism>
<evidence type="ECO:0000256" key="3">
    <source>
        <dbReference type="ARBA" id="ARBA00022741"/>
    </source>
</evidence>
<dbReference type="PANTHER" id="PTHR10925:SF5">
    <property type="entry name" value="RNA CYTIDINE ACETYLTRANSFERASE"/>
    <property type="match status" value="1"/>
</dbReference>
<dbReference type="InterPro" id="IPR007807">
    <property type="entry name" value="TcmA/NAT10_helicase"/>
</dbReference>
<dbReference type="PANTHER" id="PTHR10925">
    <property type="entry name" value="N-ACETYLTRANSFERASE 10"/>
    <property type="match status" value="1"/>
</dbReference>
<name>A0ABV1RHK4_9ALTE</name>